<dbReference type="InterPro" id="IPR041698">
    <property type="entry name" value="Methyltransf_25"/>
</dbReference>
<dbReference type="CDD" id="cd02440">
    <property type="entry name" value="AdoMet_MTases"/>
    <property type="match status" value="1"/>
</dbReference>
<gene>
    <name evidence="5" type="ORF">AAME72_03130</name>
</gene>
<dbReference type="Pfam" id="PF13649">
    <property type="entry name" value="Methyltransf_25"/>
    <property type="match status" value="1"/>
</dbReference>
<dbReference type="GO" id="GO:0008168">
    <property type="term" value="F:methyltransferase activity"/>
    <property type="evidence" value="ECO:0007669"/>
    <property type="project" value="UniProtKB-KW"/>
</dbReference>
<name>A0AAU7GF11_9MICO</name>
<keyword evidence="2 5" id="KW-0808">Transferase</keyword>
<dbReference type="EMBL" id="CP157390">
    <property type="protein sequence ID" value="XBM48860.1"/>
    <property type="molecule type" value="Genomic_DNA"/>
</dbReference>
<evidence type="ECO:0000256" key="2">
    <source>
        <dbReference type="ARBA" id="ARBA00022679"/>
    </source>
</evidence>
<reference evidence="5" key="1">
    <citation type="submission" date="2024-05" db="EMBL/GenBank/DDBJ databases">
        <title>The Natural Products Discovery Center: Release of the First 8490 Sequenced Strains for Exploring Actinobacteria Biosynthetic Diversity.</title>
        <authorList>
            <person name="Kalkreuter E."/>
            <person name="Kautsar S.A."/>
            <person name="Yang D."/>
            <person name="Bader C.D."/>
            <person name="Teijaro C.N."/>
            <person name="Fluegel L."/>
            <person name="Davis C.M."/>
            <person name="Simpson J.R."/>
            <person name="Lauterbach L."/>
            <person name="Steele A.D."/>
            <person name="Gui C."/>
            <person name="Meng S."/>
            <person name="Li G."/>
            <person name="Viehrig K."/>
            <person name="Ye F."/>
            <person name="Su P."/>
            <person name="Kiefer A.F."/>
            <person name="Nichols A."/>
            <person name="Cepeda A.J."/>
            <person name="Yan W."/>
            <person name="Fan B."/>
            <person name="Jiang Y."/>
            <person name="Adhikari A."/>
            <person name="Zheng C.-J."/>
            <person name="Schuster L."/>
            <person name="Cowan T.M."/>
            <person name="Smanski M.J."/>
            <person name="Chevrette M.G."/>
            <person name="de Carvalho L.P.S."/>
            <person name="Shen B."/>
        </authorList>
    </citation>
    <scope>NUCLEOTIDE SEQUENCE</scope>
    <source>
        <strain evidence="5">NPDC080035</strain>
    </source>
</reference>
<dbReference type="RefSeq" id="WP_348788781.1">
    <property type="nucleotide sequence ID" value="NZ_CP157390.1"/>
</dbReference>
<proteinExistence type="predicted"/>
<dbReference type="AlphaFoldDB" id="A0AAU7GF11"/>
<protein>
    <submittedName>
        <fullName evidence="5">Class I SAM-dependent methyltransferase</fullName>
        <ecNumber evidence="5">2.1.1.-</ecNumber>
    </submittedName>
</protein>
<dbReference type="InterPro" id="IPR029063">
    <property type="entry name" value="SAM-dependent_MTases_sf"/>
</dbReference>
<accession>A0AAU7GF11</accession>
<evidence type="ECO:0000313" key="5">
    <source>
        <dbReference type="EMBL" id="XBM48860.1"/>
    </source>
</evidence>
<dbReference type="PANTHER" id="PTHR43464">
    <property type="entry name" value="METHYLTRANSFERASE"/>
    <property type="match status" value="1"/>
</dbReference>
<organism evidence="5">
    <name type="scientific">Leifsonia sp. NPDC080035</name>
    <dbReference type="NCBI Taxonomy" id="3143936"/>
    <lineage>
        <taxon>Bacteria</taxon>
        <taxon>Bacillati</taxon>
        <taxon>Actinomycetota</taxon>
        <taxon>Actinomycetes</taxon>
        <taxon>Micrococcales</taxon>
        <taxon>Microbacteriaceae</taxon>
        <taxon>Leifsonia</taxon>
    </lineage>
</organism>
<keyword evidence="1 5" id="KW-0489">Methyltransferase</keyword>
<evidence type="ECO:0000256" key="3">
    <source>
        <dbReference type="ARBA" id="ARBA00022691"/>
    </source>
</evidence>
<evidence type="ECO:0000256" key="1">
    <source>
        <dbReference type="ARBA" id="ARBA00022603"/>
    </source>
</evidence>
<dbReference type="EC" id="2.1.1.-" evidence="5"/>
<evidence type="ECO:0000259" key="4">
    <source>
        <dbReference type="Pfam" id="PF13649"/>
    </source>
</evidence>
<feature type="domain" description="Methyltransferase" evidence="4">
    <location>
        <begin position="51"/>
        <end position="141"/>
    </location>
</feature>
<sequence length="205" mass="22143">MRSAERAGDAVRSAYSDRSAEYIDLFGSIDAADPVDRERVSRWADGLTGPVLDAGCGPGHWTRHLAGRGLAAHGVDQVPEFVQRARREYPGLPFRLGSIDALDEGDASFGGVLAWYSLIHHEPSAVGTPLREFARVLAPGGGLLVGFFTGERVERFDHAVIAAYRWPVDALGGELDAAGFDVLEAHERIEAGQRPQGTLIARRRG</sequence>
<keyword evidence="3" id="KW-0949">S-adenosyl-L-methionine</keyword>
<dbReference type="PANTHER" id="PTHR43464:SF19">
    <property type="entry name" value="UBIQUINONE BIOSYNTHESIS O-METHYLTRANSFERASE, MITOCHONDRIAL"/>
    <property type="match status" value="1"/>
</dbReference>
<dbReference type="SUPFAM" id="SSF53335">
    <property type="entry name" value="S-adenosyl-L-methionine-dependent methyltransferases"/>
    <property type="match status" value="1"/>
</dbReference>
<dbReference type="GO" id="GO:0032259">
    <property type="term" value="P:methylation"/>
    <property type="evidence" value="ECO:0007669"/>
    <property type="project" value="UniProtKB-KW"/>
</dbReference>
<dbReference type="Gene3D" id="3.40.50.150">
    <property type="entry name" value="Vaccinia Virus protein VP39"/>
    <property type="match status" value="1"/>
</dbReference>